<dbReference type="EMBL" id="CAKXZT010000046">
    <property type="protein sequence ID" value="CAH2396564.1"/>
    <property type="molecule type" value="Genomic_DNA"/>
</dbReference>
<reference evidence="2 3" key="1">
    <citation type="submission" date="2022-03" db="EMBL/GenBank/DDBJ databases">
        <authorList>
            <person name="Brunel B."/>
        </authorList>
    </citation>
    <scope>NUCLEOTIDE SEQUENCE [LARGE SCALE GENOMIC DNA]</scope>
    <source>
        <strain evidence="2">STM5069sample</strain>
    </source>
</reference>
<feature type="transmembrane region" description="Helical" evidence="1">
    <location>
        <begin position="6"/>
        <end position="29"/>
    </location>
</feature>
<evidence type="ECO:0000313" key="3">
    <source>
        <dbReference type="Proteomes" id="UP001153050"/>
    </source>
</evidence>
<keyword evidence="1" id="KW-1133">Transmembrane helix</keyword>
<evidence type="ECO:0000256" key="1">
    <source>
        <dbReference type="SAM" id="Phobius"/>
    </source>
</evidence>
<proteinExistence type="predicted"/>
<name>A0ABM9DJ03_9HYPH</name>
<dbReference type="Proteomes" id="UP001153050">
    <property type="component" value="Unassembled WGS sequence"/>
</dbReference>
<protein>
    <submittedName>
        <fullName evidence="2">Uncharacterized protein</fullName>
    </submittedName>
</protein>
<sequence>MIYLRAIDVMVSALFGIYLPSCGIIGSIFGKIG</sequence>
<keyword evidence="1" id="KW-0472">Membrane</keyword>
<keyword evidence="1" id="KW-0812">Transmembrane</keyword>
<keyword evidence="3" id="KW-1185">Reference proteome</keyword>
<evidence type="ECO:0000313" key="2">
    <source>
        <dbReference type="EMBL" id="CAH2396564.1"/>
    </source>
</evidence>
<organism evidence="2 3">
    <name type="scientific">Mesorhizobium escarrei</name>
    <dbReference type="NCBI Taxonomy" id="666018"/>
    <lineage>
        <taxon>Bacteria</taxon>
        <taxon>Pseudomonadati</taxon>
        <taxon>Pseudomonadota</taxon>
        <taxon>Alphaproteobacteria</taxon>
        <taxon>Hyphomicrobiales</taxon>
        <taxon>Phyllobacteriaceae</taxon>
        <taxon>Mesorhizobium</taxon>
    </lineage>
</organism>
<accession>A0ABM9DJ03</accession>
<comment type="caution">
    <text evidence="2">The sequence shown here is derived from an EMBL/GenBank/DDBJ whole genome shotgun (WGS) entry which is preliminary data.</text>
</comment>
<gene>
    <name evidence="2" type="ORF">MES5069_140023</name>
</gene>